<dbReference type="RefSeq" id="WP_154226572.1">
    <property type="nucleotide sequence ID" value="NZ_CP045309.1"/>
</dbReference>
<dbReference type="Proteomes" id="UP000477779">
    <property type="component" value="Unassembled WGS sequence"/>
</dbReference>
<accession>A0AAJ2ZE31</accession>
<dbReference type="EMBL" id="JAAHBZ010000003">
    <property type="protein sequence ID" value="NES28020.1"/>
    <property type="molecule type" value="Genomic_DNA"/>
</dbReference>
<gene>
    <name evidence="1" type="ORF">G3561_10705</name>
</gene>
<sequence>MSSFAEHQDGITCPGTLVWVHDHGVYLMPSGLPHLEDPNRPGSSLAVYAHG</sequence>
<reference evidence="1 2" key="1">
    <citation type="submission" date="2020-02" db="EMBL/GenBank/DDBJ databases">
        <title>WGS of Micromonospora spp. isolated from hot spring.</title>
        <authorList>
            <person name="Thawai C."/>
        </authorList>
    </citation>
    <scope>NUCLEOTIDE SEQUENCE [LARGE SCALE GENOMIC DNA]</scope>
    <source>
        <strain evidence="1 2">TMS7</strain>
    </source>
</reference>
<evidence type="ECO:0000313" key="1">
    <source>
        <dbReference type="EMBL" id="NES28020.1"/>
    </source>
</evidence>
<dbReference type="AlphaFoldDB" id="A0AAJ2ZE31"/>
<proteinExistence type="predicted"/>
<protein>
    <submittedName>
        <fullName evidence="1">Uncharacterized protein</fullName>
    </submittedName>
</protein>
<comment type="caution">
    <text evidence="1">The sequence shown here is derived from an EMBL/GenBank/DDBJ whole genome shotgun (WGS) entry which is preliminary data.</text>
</comment>
<evidence type="ECO:0000313" key="2">
    <source>
        <dbReference type="Proteomes" id="UP000477779"/>
    </source>
</evidence>
<organism evidence="1 2">
    <name type="scientific">Micromonospora terminaliae</name>
    <dbReference type="NCBI Taxonomy" id="1914461"/>
    <lineage>
        <taxon>Bacteria</taxon>
        <taxon>Bacillati</taxon>
        <taxon>Actinomycetota</taxon>
        <taxon>Actinomycetes</taxon>
        <taxon>Micromonosporales</taxon>
        <taxon>Micromonosporaceae</taxon>
        <taxon>Micromonospora</taxon>
    </lineage>
</organism>
<name>A0AAJ2ZE31_9ACTN</name>